<gene>
    <name evidence="1" type="ORF">PoB_003954100</name>
</gene>
<dbReference type="Proteomes" id="UP000735302">
    <property type="component" value="Unassembled WGS sequence"/>
</dbReference>
<comment type="caution">
    <text evidence="1">The sequence shown here is derived from an EMBL/GenBank/DDBJ whole genome shotgun (WGS) entry which is preliminary data.</text>
</comment>
<accession>A0AAV4B2H1</accession>
<evidence type="ECO:0000313" key="1">
    <source>
        <dbReference type="EMBL" id="GFO13036.1"/>
    </source>
</evidence>
<evidence type="ECO:0000313" key="2">
    <source>
        <dbReference type="Proteomes" id="UP000735302"/>
    </source>
</evidence>
<sequence>MISKRLYYTSRVQTIANILLSLTDRAIKTVLKNVTGVDQAALGEIRHNFLGKNVMVSITSASPRTRDRLARKGKEIIVSTAQRQH</sequence>
<keyword evidence="2" id="KW-1185">Reference proteome</keyword>
<proteinExistence type="predicted"/>
<protein>
    <submittedName>
        <fullName evidence="1">Uncharacterized protein</fullName>
    </submittedName>
</protein>
<reference evidence="1 2" key="1">
    <citation type="journal article" date="2021" name="Elife">
        <title>Chloroplast acquisition without the gene transfer in kleptoplastic sea slugs, Plakobranchus ocellatus.</title>
        <authorList>
            <person name="Maeda T."/>
            <person name="Takahashi S."/>
            <person name="Yoshida T."/>
            <person name="Shimamura S."/>
            <person name="Takaki Y."/>
            <person name="Nagai Y."/>
            <person name="Toyoda A."/>
            <person name="Suzuki Y."/>
            <person name="Arimoto A."/>
            <person name="Ishii H."/>
            <person name="Satoh N."/>
            <person name="Nishiyama T."/>
            <person name="Hasebe M."/>
            <person name="Maruyama T."/>
            <person name="Minagawa J."/>
            <person name="Obokata J."/>
            <person name="Shigenobu S."/>
        </authorList>
    </citation>
    <scope>NUCLEOTIDE SEQUENCE [LARGE SCALE GENOMIC DNA]</scope>
</reference>
<dbReference type="AlphaFoldDB" id="A0AAV4B2H1"/>
<name>A0AAV4B2H1_9GAST</name>
<dbReference type="EMBL" id="BLXT01004479">
    <property type="protein sequence ID" value="GFO13036.1"/>
    <property type="molecule type" value="Genomic_DNA"/>
</dbReference>
<organism evidence="1 2">
    <name type="scientific">Plakobranchus ocellatus</name>
    <dbReference type="NCBI Taxonomy" id="259542"/>
    <lineage>
        <taxon>Eukaryota</taxon>
        <taxon>Metazoa</taxon>
        <taxon>Spiralia</taxon>
        <taxon>Lophotrochozoa</taxon>
        <taxon>Mollusca</taxon>
        <taxon>Gastropoda</taxon>
        <taxon>Heterobranchia</taxon>
        <taxon>Euthyneura</taxon>
        <taxon>Panpulmonata</taxon>
        <taxon>Sacoglossa</taxon>
        <taxon>Placobranchoidea</taxon>
        <taxon>Plakobranchidae</taxon>
        <taxon>Plakobranchus</taxon>
    </lineage>
</organism>